<evidence type="ECO:0000313" key="1">
    <source>
        <dbReference type="Proteomes" id="UP000887566"/>
    </source>
</evidence>
<keyword evidence="1" id="KW-1185">Reference proteome</keyword>
<dbReference type="WBParaSite" id="PSAMB.scaffold4003size16059.g23306.t1">
    <property type="protein sequence ID" value="PSAMB.scaffold4003size16059.g23306.t1"/>
    <property type="gene ID" value="PSAMB.scaffold4003size16059.g23306"/>
</dbReference>
<dbReference type="AlphaFoldDB" id="A0A914WEN7"/>
<evidence type="ECO:0000313" key="2">
    <source>
        <dbReference type="WBParaSite" id="PSAMB.scaffold4003size16059.g23306.t1"/>
    </source>
</evidence>
<accession>A0A914WEN7</accession>
<organism evidence="1 2">
    <name type="scientific">Plectus sambesii</name>
    <dbReference type="NCBI Taxonomy" id="2011161"/>
    <lineage>
        <taxon>Eukaryota</taxon>
        <taxon>Metazoa</taxon>
        <taxon>Ecdysozoa</taxon>
        <taxon>Nematoda</taxon>
        <taxon>Chromadorea</taxon>
        <taxon>Plectida</taxon>
        <taxon>Plectina</taxon>
        <taxon>Plectoidea</taxon>
        <taxon>Plectidae</taxon>
        <taxon>Plectus</taxon>
    </lineage>
</organism>
<name>A0A914WEN7_9BILA</name>
<dbReference type="Proteomes" id="UP000887566">
    <property type="component" value="Unplaced"/>
</dbReference>
<sequence length="239" mass="25724">MTQYDSESTCLPNCCIARSLVEVVYAAFSYPLKRLNIEMSTVSSNSSRNILSMVTRRVIRFVSLCCLLIHIVGDGEACHTTYPYGDQTEEPFTCTVGSVPFGTFGPAPGSIVGDGAVAGLTCDPNYYASITPAVQTCNNGFLSPPIQCIEITCPDIAPLLLPGDPPAPPAIVYREWDPVATMPTYPVPVGSTLKLQCSAVGVVRVISGPFEYCQNAQNYLGLGEELAFTYVVDHIRPPE</sequence>
<protein>
    <submittedName>
        <fullName evidence="2">Sushi domain-containing protein</fullName>
    </submittedName>
</protein>
<proteinExistence type="predicted"/>
<reference evidence="2" key="1">
    <citation type="submission" date="2022-11" db="UniProtKB">
        <authorList>
            <consortium name="WormBaseParasite"/>
        </authorList>
    </citation>
    <scope>IDENTIFICATION</scope>
</reference>